<reference evidence="2 3" key="1">
    <citation type="submission" date="2020-12" db="EMBL/GenBank/DDBJ databases">
        <title>Concerted genomic and epigenomic changes stabilize Arabidopsis allopolyploids.</title>
        <authorList>
            <person name="Chen Z."/>
        </authorList>
    </citation>
    <scope>NUCLEOTIDE SEQUENCE [LARGE SCALE GENOMIC DNA]</scope>
    <source>
        <strain evidence="2">Allo738</strain>
        <tissue evidence="2">Leaf</tissue>
    </source>
</reference>
<dbReference type="InterPro" id="IPR004367">
    <property type="entry name" value="Cyclin_C-dom"/>
</dbReference>
<sequence>MVHYLSELGMVHLDTTLFYLSLWAAATIYTVRCCLDKSPPWTDALECVPNVFCVHSLPPDSSEQRDQTRGIVWKLLSSHLEEKLVAAEIFFVKLNHRVIRQSRIRRRTLAKTTNTSVDDDDDETQE</sequence>
<evidence type="ECO:0000313" key="3">
    <source>
        <dbReference type="Proteomes" id="UP000694240"/>
    </source>
</evidence>
<dbReference type="Proteomes" id="UP000694240">
    <property type="component" value="Chromosome 13"/>
</dbReference>
<evidence type="ECO:0000313" key="2">
    <source>
        <dbReference type="EMBL" id="KAG7534527.1"/>
    </source>
</evidence>
<evidence type="ECO:0000259" key="1">
    <source>
        <dbReference type="Pfam" id="PF02984"/>
    </source>
</evidence>
<organism evidence="2 3">
    <name type="scientific">Arabidopsis thaliana x Arabidopsis arenosa</name>
    <dbReference type="NCBI Taxonomy" id="1240361"/>
    <lineage>
        <taxon>Eukaryota</taxon>
        <taxon>Viridiplantae</taxon>
        <taxon>Streptophyta</taxon>
        <taxon>Embryophyta</taxon>
        <taxon>Tracheophyta</taxon>
        <taxon>Spermatophyta</taxon>
        <taxon>Magnoliopsida</taxon>
        <taxon>eudicotyledons</taxon>
        <taxon>Gunneridae</taxon>
        <taxon>Pentapetalae</taxon>
        <taxon>rosids</taxon>
        <taxon>malvids</taxon>
        <taxon>Brassicales</taxon>
        <taxon>Brassicaceae</taxon>
        <taxon>Camelineae</taxon>
        <taxon>Arabidopsis</taxon>
    </lineage>
</organism>
<proteinExistence type="predicted"/>
<dbReference type="EMBL" id="JAEFBK010000013">
    <property type="protein sequence ID" value="KAG7534527.1"/>
    <property type="molecule type" value="Genomic_DNA"/>
</dbReference>
<gene>
    <name evidence="2" type="ORF">ISN45_Aa08g020750</name>
</gene>
<protein>
    <submittedName>
        <fullName evidence="2">Cyclin-like superfamily</fullName>
    </submittedName>
</protein>
<dbReference type="AlphaFoldDB" id="A0A8T1XJS0"/>
<keyword evidence="3" id="KW-1185">Reference proteome</keyword>
<comment type="caution">
    <text evidence="2">The sequence shown here is derived from an EMBL/GenBank/DDBJ whole genome shotgun (WGS) entry which is preliminary data.</text>
</comment>
<accession>A0A8T1XJS0</accession>
<feature type="domain" description="Cyclin C-terminal" evidence="1">
    <location>
        <begin position="1"/>
        <end position="47"/>
    </location>
</feature>
<name>A0A8T1XJS0_9BRAS</name>
<dbReference type="Pfam" id="PF02984">
    <property type="entry name" value="Cyclin_C"/>
    <property type="match status" value="1"/>
</dbReference>